<dbReference type="Proteomes" id="UP000627292">
    <property type="component" value="Unassembled WGS sequence"/>
</dbReference>
<accession>A0A917J2N4</accession>
<dbReference type="InterPro" id="IPR000835">
    <property type="entry name" value="HTH_MarR-typ"/>
</dbReference>
<dbReference type="PANTHER" id="PTHR33164">
    <property type="entry name" value="TRANSCRIPTIONAL REGULATOR, MARR FAMILY"/>
    <property type="match status" value="1"/>
</dbReference>
<dbReference type="InterPro" id="IPR036388">
    <property type="entry name" value="WH-like_DNA-bd_sf"/>
</dbReference>
<reference evidence="2" key="1">
    <citation type="journal article" date="2014" name="Int. J. Syst. Evol. Microbiol.">
        <title>Complete genome sequence of Corynebacterium casei LMG S-19264T (=DSM 44701T), isolated from a smear-ripened cheese.</title>
        <authorList>
            <consortium name="US DOE Joint Genome Institute (JGI-PGF)"/>
            <person name="Walter F."/>
            <person name="Albersmeier A."/>
            <person name="Kalinowski J."/>
            <person name="Ruckert C."/>
        </authorList>
    </citation>
    <scope>NUCLEOTIDE SEQUENCE</scope>
    <source>
        <strain evidence="2">CGMCC 1.15290</strain>
    </source>
</reference>
<dbReference type="PANTHER" id="PTHR33164:SF57">
    <property type="entry name" value="MARR-FAMILY TRANSCRIPTIONAL REGULATOR"/>
    <property type="match status" value="1"/>
</dbReference>
<dbReference type="GO" id="GO:0006950">
    <property type="term" value="P:response to stress"/>
    <property type="evidence" value="ECO:0007669"/>
    <property type="project" value="TreeGrafter"/>
</dbReference>
<gene>
    <name evidence="2" type="ORF">GCM10011379_34620</name>
</gene>
<dbReference type="SUPFAM" id="SSF46785">
    <property type="entry name" value="Winged helix' DNA-binding domain"/>
    <property type="match status" value="1"/>
</dbReference>
<feature type="domain" description="HTH marR-type" evidence="1">
    <location>
        <begin position="1"/>
        <end position="140"/>
    </location>
</feature>
<dbReference type="SMART" id="SM00347">
    <property type="entry name" value="HTH_MARR"/>
    <property type="match status" value="1"/>
</dbReference>
<dbReference type="AlphaFoldDB" id="A0A917J2N4"/>
<organism evidence="2 3">
    <name type="scientific">Filimonas zeae</name>
    <dbReference type="NCBI Taxonomy" id="1737353"/>
    <lineage>
        <taxon>Bacteria</taxon>
        <taxon>Pseudomonadati</taxon>
        <taxon>Bacteroidota</taxon>
        <taxon>Chitinophagia</taxon>
        <taxon>Chitinophagales</taxon>
        <taxon>Chitinophagaceae</taxon>
        <taxon>Filimonas</taxon>
    </lineage>
</organism>
<dbReference type="InterPro" id="IPR036390">
    <property type="entry name" value="WH_DNA-bd_sf"/>
</dbReference>
<comment type="caution">
    <text evidence="2">The sequence shown here is derived from an EMBL/GenBank/DDBJ whole genome shotgun (WGS) entry which is preliminary data.</text>
</comment>
<evidence type="ECO:0000313" key="2">
    <source>
        <dbReference type="EMBL" id="GGH73282.1"/>
    </source>
</evidence>
<reference evidence="2" key="2">
    <citation type="submission" date="2020-09" db="EMBL/GenBank/DDBJ databases">
        <authorList>
            <person name="Sun Q."/>
            <person name="Zhou Y."/>
        </authorList>
    </citation>
    <scope>NUCLEOTIDE SEQUENCE</scope>
    <source>
        <strain evidence="2">CGMCC 1.15290</strain>
    </source>
</reference>
<evidence type="ECO:0000259" key="1">
    <source>
        <dbReference type="PROSITE" id="PS50995"/>
    </source>
</evidence>
<sequence length="143" mass="15671">MSTINESLLLLINLAKAQTTVSRRFDRLSAHGIGFSDFVILYLLNNAADGRMRRVDLAEKTGFTASGVTRLLSPLEKVGLVTREVNERDARVSYVLITAAGKRVYEEAVVTAEYTAKDILQVTKTKSLKAITELLADLGGNIQ</sequence>
<dbReference type="Gene3D" id="1.10.10.10">
    <property type="entry name" value="Winged helix-like DNA-binding domain superfamily/Winged helix DNA-binding domain"/>
    <property type="match status" value="1"/>
</dbReference>
<dbReference type="PROSITE" id="PS50995">
    <property type="entry name" value="HTH_MARR_2"/>
    <property type="match status" value="1"/>
</dbReference>
<evidence type="ECO:0000313" key="3">
    <source>
        <dbReference type="Proteomes" id="UP000627292"/>
    </source>
</evidence>
<dbReference type="EMBL" id="BMIB01000003">
    <property type="protein sequence ID" value="GGH73282.1"/>
    <property type="molecule type" value="Genomic_DNA"/>
</dbReference>
<protein>
    <recommendedName>
        <fullName evidence="1">HTH marR-type domain-containing protein</fullName>
    </recommendedName>
</protein>
<name>A0A917J2N4_9BACT</name>
<dbReference type="RefSeq" id="WP_188954524.1">
    <property type="nucleotide sequence ID" value="NZ_BMIB01000003.1"/>
</dbReference>
<proteinExistence type="predicted"/>
<keyword evidence="3" id="KW-1185">Reference proteome</keyword>
<dbReference type="Pfam" id="PF12802">
    <property type="entry name" value="MarR_2"/>
    <property type="match status" value="1"/>
</dbReference>
<dbReference type="GO" id="GO:0003700">
    <property type="term" value="F:DNA-binding transcription factor activity"/>
    <property type="evidence" value="ECO:0007669"/>
    <property type="project" value="InterPro"/>
</dbReference>
<dbReference type="InterPro" id="IPR039422">
    <property type="entry name" value="MarR/SlyA-like"/>
</dbReference>